<reference evidence="2 3" key="1">
    <citation type="journal article" date="2016" name="Mol. Biol. Evol.">
        <title>Comparative Genomics of Early-Diverging Mushroom-Forming Fungi Provides Insights into the Origins of Lignocellulose Decay Capabilities.</title>
        <authorList>
            <person name="Nagy L.G."/>
            <person name="Riley R."/>
            <person name="Tritt A."/>
            <person name="Adam C."/>
            <person name="Daum C."/>
            <person name="Floudas D."/>
            <person name="Sun H."/>
            <person name="Yadav J.S."/>
            <person name="Pangilinan J."/>
            <person name="Larsson K.H."/>
            <person name="Matsuura K."/>
            <person name="Barry K."/>
            <person name="Labutti K."/>
            <person name="Kuo R."/>
            <person name="Ohm R.A."/>
            <person name="Bhattacharya S.S."/>
            <person name="Shirouzu T."/>
            <person name="Yoshinaga Y."/>
            <person name="Martin F.M."/>
            <person name="Grigoriev I.V."/>
            <person name="Hibbett D.S."/>
        </authorList>
    </citation>
    <scope>NUCLEOTIDE SEQUENCE [LARGE SCALE GENOMIC DNA]</scope>
    <source>
        <strain evidence="2 3">CBS 109695</strain>
    </source>
</reference>
<evidence type="ECO:0000256" key="1">
    <source>
        <dbReference type="SAM" id="MobiDB-lite"/>
    </source>
</evidence>
<evidence type="ECO:0000313" key="2">
    <source>
        <dbReference type="EMBL" id="KZP13285.1"/>
    </source>
</evidence>
<dbReference type="EMBL" id="KV417635">
    <property type="protein sequence ID" value="KZP13285.1"/>
    <property type="molecule type" value="Genomic_DNA"/>
</dbReference>
<sequence>MAFCTGLAVLARQGRALLLAQRSASSSRSTRSAIPASSSPTSPSSNRADPAGRAYLGPRRHRGGALLEPARNGIVATQVEEDESASSIIQPLTAIAVGFCPATT</sequence>
<organism evidence="2 3">
    <name type="scientific">Athelia psychrophila</name>
    <dbReference type="NCBI Taxonomy" id="1759441"/>
    <lineage>
        <taxon>Eukaryota</taxon>
        <taxon>Fungi</taxon>
        <taxon>Dikarya</taxon>
        <taxon>Basidiomycota</taxon>
        <taxon>Agaricomycotina</taxon>
        <taxon>Agaricomycetes</taxon>
        <taxon>Agaricomycetidae</taxon>
        <taxon>Atheliales</taxon>
        <taxon>Atheliaceae</taxon>
        <taxon>Athelia</taxon>
    </lineage>
</organism>
<protein>
    <submittedName>
        <fullName evidence="2">Uncharacterized protein</fullName>
    </submittedName>
</protein>
<proteinExistence type="predicted"/>
<keyword evidence="3" id="KW-1185">Reference proteome</keyword>
<accession>A0A166C4J7</accession>
<feature type="region of interest" description="Disordered" evidence="1">
    <location>
        <begin position="22"/>
        <end position="70"/>
    </location>
</feature>
<feature type="compositionally biased region" description="Low complexity" evidence="1">
    <location>
        <begin position="22"/>
        <end position="45"/>
    </location>
</feature>
<dbReference type="Proteomes" id="UP000076532">
    <property type="component" value="Unassembled WGS sequence"/>
</dbReference>
<dbReference type="AlphaFoldDB" id="A0A166C4J7"/>
<evidence type="ECO:0000313" key="3">
    <source>
        <dbReference type="Proteomes" id="UP000076532"/>
    </source>
</evidence>
<gene>
    <name evidence="2" type="ORF">FIBSPDRAFT_869432</name>
</gene>
<name>A0A166C4J7_9AGAM</name>